<dbReference type="Proteomes" id="UP000554965">
    <property type="component" value="Unassembled WGS sequence"/>
</dbReference>
<accession>A0A7Z7N8A0</accession>
<protein>
    <submittedName>
        <fullName evidence="4">Resuscitation-promoting factor RpfD</fullName>
        <ecNumber evidence="4">3.-.-.-</ecNumber>
    </submittedName>
</protein>
<dbReference type="RefSeq" id="WP_186241710.1">
    <property type="nucleotide sequence ID" value="NZ_OCTY01000002.1"/>
</dbReference>
<sequence length="149" mass="15077">MKFGLTVQWANSKRILAHKCLAVTTIAGAVAVSALTVSPGSSRADSVNWDAIAQCESGGDWAANTGNGLYGGLQISQPTWHSNGGVGLPSNTSSNGQIDVGEKIMATQGPGAWPKCSACSRSAAPTGSLTHVLTAVMASSGRCTGNNDD</sequence>
<dbReference type="Pfam" id="PF06737">
    <property type="entry name" value="Transglycosylas"/>
    <property type="match status" value="1"/>
</dbReference>
<reference evidence="4 5" key="1">
    <citation type="submission" date="2017-10" db="EMBL/GenBank/DDBJ databases">
        <authorList>
            <consortium name="Urmite Genomes"/>
        </authorList>
    </citation>
    <scope>NUCLEOTIDE SEQUENCE [LARGE SCALE GENOMIC DNA]</scope>
    <source>
        <strain evidence="4 5">FB-527</strain>
    </source>
</reference>
<proteinExistence type="inferred from homology"/>
<evidence type="ECO:0000313" key="5">
    <source>
        <dbReference type="Proteomes" id="UP000554965"/>
    </source>
</evidence>
<dbReference type="GO" id="GO:0005576">
    <property type="term" value="C:extracellular region"/>
    <property type="evidence" value="ECO:0007669"/>
    <property type="project" value="UniProtKB-ARBA"/>
</dbReference>
<evidence type="ECO:0000259" key="3">
    <source>
        <dbReference type="Pfam" id="PF06737"/>
    </source>
</evidence>
<dbReference type="SUPFAM" id="SSF53955">
    <property type="entry name" value="Lysozyme-like"/>
    <property type="match status" value="1"/>
</dbReference>
<dbReference type="GO" id="GO:0042127">
    <property type="term" value="P:regulation of cell population proliferation"/>
    <property type="evidence" value="ECO:0007669"/>
    <property type="project" value="UniProtKB-ARBA"/>
</dbReference>
<feature type="domain" description="Resuscitation-promoting factor core lysozyme-like" evidence="3">
    <location>
        <begin position="44"/>
        <end position="116"/>
    </location>
</feature>
<dbReference type="GO" id="GO:0010629">
    <property type="term" value="P:negative regulation of gene expression"/>
    <property type="evidence" value="ECO:0007669"/>
    <property type="project" value="UniProtKB-ARBA"/>
</dbReference>
<dbReference type="InterPro" id="IPR010618">
    <property type="entry name" value="RPF"/>
</dbReference>
<keyword evidence="5" id="KW-1185">Reference proteome</keyword>
<dbReference type="AlphaFoldDB" id="A0A7Z7N8A0"/>
<dbReference type="InterPro" id="IPR023346">
    <property type="entry name" value="Lysozyme-like_dom_sf"/>
</dbReference>
<dbReference type="EMBL" id="OCTY01000002">
    <property type="protein sequence ID" value="SOJ53469.1"/>
    <property type="molecule type" value="Genomic_DNA"/>
</dbReference>
<dbReference type="EC" id="3.-.-.-" evidence="4"/>
<keyword evidence="2 4" id="KW-0378">Hydrolase</keyword>
<dbReference type="GO" id="GO:0009372">
    <property type="term" value="P:quorum sensing"/>
    <property type="evidence" value="ECO:0007669"/>
    <property type="project" value="UniProtKB-ARBA"/>
</dbReference>
<comment type="caution">
    <text evidence="4">The sequence shown here is derived from an EMBL/GenBank/DDBJ whole genome shotgun (WGS) entry which is preliminary data.</text>
</comment>
<dbReference type="GO" id="GO:0016787">
    <property type="term" value="F:hydrolase activity"/>
    <property type="evidence" value="ECO:0007669"/>
    <property type="project" value="UniProtKB-KW"/>
</dbReference>
<comment type="similarity">
    <text evidence="1">Belongs to the transglycosylase family. Rpf subfamily.</text>
</comment>
<evidence type="ECO:0000256" key="2">
    <source>
        <dbReference type="ARBA" id="ARBA00022801"/>
    </source>
</evidence>
<name>A0A7Z7N8A0_9MYCO</name>
<dbReference type="Gene3D" id="1.10.530.10">
    <property type="match status" value="1"/>
</dbReference>
<gene>
    <name evidence="4" type="primary">rpfD_1</name>
    <name evidence="4" type="ORF">MSIMFB_00972</name>
</gene>
<dbReference type="CDD" id="cd13925">
    <property type="entry name" value="RPF"/>
    <property type="match status" value="1"/>
</dbReference>
<organism evidence="4 5">
    <name type="scientific">Mycobacterium simulans</name>
    <dbReference type="NCBI Taxonomy" id="627089"/>
    <lineage>
        <taxon>Bacteria</taxon>
        <taxon>Bacillati</taxon>
        <taxon>Actinomycetota</taxon>
        <taxon>Actinomycetes</taxon>
        <taxon>Mycobacteriales</taxon>
        <taxon>Mycobacteriaceae</taxon>
        <taxon>Mycobacterium</taxon>
    </lineage>
</organism>
<evidence type="ECO:0000256" key="1">
    <source>
        <dbReference type="ARBA" id="ARBA00010830"/>
    </source>
</evidence>
<evidence type="ECO:0000313" key="4">
    <source>
        <dbReference type="EMBL" id="SOJ53469.1"/>
    </source>
</evidence>